<evidence type="ECO:0000313" key="2">
    <source>
        <dbReference type="EMBL" id="TWW72287.1"/>
    </source>
</evidence>
<evidence type="ECO:0000256" key="1">
    <source>
        <dbReference type="SAM" id="SignalP"/>
    </source>
</evidence>
<keyword evidence="1" id="KW-0732">Signal</keyword>
<feature type="chain" id="PRO_5023045999" description="Complement C3" evidence="1">
    <location>
        <begin position="23"/>
        <end position="91"/>
    </location>
</feature>
<dbReference type="AlphaFoldDB" id="A0A5C6P2H6"/>
<evidence type="ECO:0000313" key="3">
    <source>
        <dbReference type="Proteomes" id="UP000324091"/>
    </source>
</evidence>
<comment type="caution">
    <text evidence="2">The sequence shown here is derived from an EMBL/GenBank/DDBJ whole genome shotgun (WGS) entry which is preliminary data.</text>
</comment>
<accession>A0A5C6P2H6</accession>
<evidence type="ECO:0008006" key="4">
    <source>
        <dbReference type="Google" id="ProtNLM"/>
    </source>
</evidence>
<protein>
    <recommendedName>
        <fullName evidence="4">Complement C3</fullName>
    </recommendedName>
</protein>
<reference evidence="2 3" key="1">
    <citation type="submission" date="2019-04" db="EMBL/GenBank/DDBJ databases">
        <title>Chromosome genome assembly for Takifugu flavidus.</title>
        <authorList>
            <person name="Xiao S."/>
        </authorList>
    </citation>
    <scope>NUCLEOTIDE SEQUENCE [LARGE SCALE GENOMIC DNA]</scope>
    <source>
        <strain evidence="2">HTHZ2018</strain>
        <tissue evidence="2">Muscle</tissue>
    </source>
</reference>
<dbReference type="Proteomes" id="UP000324091">
    <property type="component" value="Chromosome 16"/>
</dbReference>
<organism evidence="2 3">
    <name type="scientific">Takifugu flavidus</name>
    <name type="common">sansaifugu</name>
    <dbReference type="NCBI Taxonomy" id="433684"/>
    <lineage>
        <taxon>Eukaryota</taxon>
        <taxon>Metazoa</taxon>
        <taxon>Chordata</taxon>
        <taxon>Craniata</taxon>
        <taxon>Vertebrata</taxon>
        <taxon>Euteleostomi</taxon>
        <taxon>Actinopterygii</taxon>
        <taxon>Neopterygii</taxon>
        <taxon>Teleostei</taxon>
        <taxon>Neoteleostei</taxon>
        <taxon>Acanthomorphata</taxon>
        <taxon>Eupercaria</taxon>
        <taxon>Tetraodontiformes</taxon>
        <taxon>Tetradontoidea</taxon>
        <taxon>Tetraodontidae</taxon>
        <taxon>Takifugu</taxon>
    </lineage>
</organism>
<feature type="signal peptide" evidence="1">
    <location>
        <begin position="1"/>
        <end position="22"/>
    </location>
</feature>
<gene>
    <name evidence="2" type="ORF">D4764_16G0007840</name>
</gene>
<keyword evidence="3" id="KW-1185">Reference proteome</keyword>
<sequence>MDEIWTLIVSLGAMWSAPAVSAQDSSRAFFVVTGPETLLAGVPTSLAVTSSADFPGRVMIEVAHGNTKVVQTEEFQGGDVDVYAVYPKFSL</sequence>
<dbReference type="EMBL" id="RHFK02000008">
    <property type="protein sequence ID" value="TWW72287.1"/>
    <property type="molecule type" value="Genomic_DNA"/>
</dbReference>
<name>A0A5C6P2H6_9TELE</name>
<proteinExistence type="predicted"/>